<evidence type="ECO:0000259" key="10">
    <source>
        <dbReference type="PROSITE" id="PS50109"/>
    </source>
</evidence>
<proteinExistence type="predicted"/>
<gene>
    <name evidence="11" type="ORF">POL58_05200</name>
</gene>
<dbReference type="InterPro" id="IPR050736">
    <property type="entry name" value="Sensor_HK_Regulatory"/>
</dbReference>
<evidence type="ECO:0000256" key="8">
    <source>
        <dbReference type="SAM" id="MobiDB-lite"/>
    </source>
</evidence>
<feature type="transmembrane region" description="Helical" evidence="9">
    <location>
        <begin position="167"/>
        <end position="193"/>
    </location>
</feature>
<evidence type="ECO:0000256" key="7">
    <source>
        <dbReference type="SAM" id="Coils"/>
    </source>
</evidence>
<evidence type="ECO:0000256" key="6">
    <source>
        <dbReference type="ARBA" id="ARBA00023012"/>
    </source>
</evidence>
<dbReference type="InterPro" id="IPR003594">
    <property type="entry name" value="HATPase_dom"/>
</dbReference>
<keyword evidence="7" id="KW-0175">Coiled coil</keyword>
<dbReference type="Gene3D" id="1.10.287.130">
    <property type="match status" value="1"/>
</dbReference>
<organism evidence="11 12">
    <name type="scientific">Nannocystis radixulma</name>
    <dbReference type="NCBI Taxonomy" id="2995305"/>
    <lineage>
        <taxon>Bacteria</taxon>
        <taxon>Pseudomonadati</taxon>
        <taxon>Myxococcota</taxon>
        <taxon>Polyangia</taxon>
        <taxon>Nannocystales</taxon>
        <taxon>Nannocystaceae</taxon>
        <taxon>Nannocystis</taxon>
    </lineage>
</organism>
<keyword evidence="12" id="KW-1185">Reference proteome</keyword>
<keyword evidence="4" id="KW-0808">Transferase</keyword>
<keyword evidence="9" id="KW-0472">Membrane</keyword>
<evidence type="ECO:0000256" key="9">
    <source>
        <dbReference type="SAM" id="Phobius"/>
    </source>
</evidence>
<dbReference type="PROSITE" id="PS50109">
    <property type="entry name" value="HIS_KIN"/>
    <property type="match status" value="1"/>
</dbReference>
<comment type="caution">
    <text evidence="11">The sequence shown here is derived from an EMBL/GenBank/DDBJ whole genome shotgun (WGS) entry which is preliminary data.</text>
</comment>
<dbReference type="CDD" id="cd00075">
    <property type="entry name" value="HATPase"/>
    <property type="match status" value="1"/>
</dbReference>
<feature type="region of interest" description="Disordered" evidence="8">
    <location>
        <begin position="289"/>
        <end position="335"/>
    </location>
</feature>
<evidence type="ECO:0000313" key="12">
    <source>
        <dbReference type="Proteomes" id="UP001217838"/>
    </source>
</evidence>
<dbReference type="SUPFAM" id="SSF47384">
    <property type="entry name" value="Homodimeric domain of signal transducing histidine kinase"/>
    <property type="match status" value="1"/>
</dbReference>
<feature type="compositionally biased region" description="Pro residues" evidence="8">
    <location>
        <begin position="305"/>
        <end position="321"/>
    </location>
</feature>
<keyword evidence="9" id="KW-0812">Transmembrane</keyword>
<dbReference type="InterPro" id="IPR004358">
    <property type="entry name" value="Sig_transdc_His_kin-like_C"/>
</dbReference>
<sequence>MSVEPGPEAPATNRPLAARPRRPPDSNRPLVRGGAAAADERAGDDDLDLANAPGPAPLGDHDPAIDLHPAAASVRAPRSGLHPATSTARGVRTDDLAGDLDLAASTVRAGRIDPRLSVPAGAEQRLSPAAAPAGASAQPPPAGGATPNNPGSATLGPRMPDLGKAGAWGLLAVAGVLAGLLALSSVASFFNAYRIGEAVVRGEGEALHRLVERDFPRDRWITAVDLEAILADDRDEGLRYLAILAPDDSVVVEAGVSVERPLRADDDRGVLAWIEDNLAGDGIARFERLFGPPPRRGDRPRPGSDAPPPLPPGVDPPPGVDAPPTAGVSGRPPPPRVVIEFEPRLAAAFFRQALRDLVVGLAVAVALVVTALVSHRQRQRAQAAEAGHAERRHLAALGEMSAVLAHEIRNPLASLKGHAQLLEEQLADNERRQAKARRIVEEAVRLEALTTSLLDFVRAGKLKAATGDPRAIARRAVELTDPARVVLDDAGAPEGWWLDAQRVEQALVNLVRNALQASPPGVTVELIIRREDGGLAFRVADRGPGVPAELRARIFDPFVTGRTQGTGLGLAVVSRVCERHGGKASVEERPGGGSVFRVWLPPADREDE</sequence>
<dbReference type="RefSeq" id="WP_271995023.1">
    <property type="nucleotide sequence ID" value="NZ_JAQNDN010000001.1"/>
</dbReference>
<feature type="region of interest" description="Disordered" evidence="8">
    <location>
        <begin position="1"/>
        <end position="92"/>
    </location>
</feature>
<dbReference type="Gene3D" id="3.30.565.10">
    <property type="entry name" value="Histidine kinase-like ATPase, C-terminal domain"/>
    <property type="match status" value="1"/>
</dbReference>
<accession>A0ABT5AZ56</accession>
<evidence type="ECO:0000256" key="1">
    <source>
        <dbReference type="ARBA" id="ARBA00000085"/>
    </source>
</evidence>
<dbReference type="GO" id="GO:0016301">
    <property type="term" value="F:kinase activity"/>
    <property type="evidence" value="ECO:0007669"/>
    <property type="project" value="UniProtKB-KW"/>
</dbReference>
<dbReference type="InterPro" id="IPR005467">
    <property type="entry name" value="His_kinase_dom"/>
</dbReference>
<keyword evidence="3" id="KW-0597">Phosphoprotein</keyword>
<dbReference type="CDD" id="cd00082">
    <property type="entry name" value="HisKA"/>
    <property type="match status" value="1"/>
</dbReference>
<evidence type="ECO:0000256" key="3">
    <source>
        <dbReference type="ARBA" id="ARBA00022553"/>
    </source>
</evidence>
<protein>
    <recommendedName>
        <fullName evidence="2">histidine kinase</fullName>
        <ecNumber evidence="2">2.7.13.3</ecNumber>
    </recommendedName>
</protein>
<dbReference type="Proteomes" id="UP001217838">
    <property type="component" value="Unassembled WGS sequence"/>
</dbReference>
<keyword evidence="9" id="KW-1133">Transmembrane helix</keyword>
<keyword evidence="5 11" id="KW-0418">Kinase</keyword>
<reference evidence="11 12" key="1">
    <citation type="submission" date="2022-11" db="EMBL/GenBank/DDBJ databases">
        <title>Minimal conservation of predation-associated metabolite biosynthetic gene clusters underscores biosynthetic potential of Myxococcota including descriptions for ten novel species: Archangium lansinium sp. nov., Myxococcus landrumus sp. nov., Nannocystis bai.</title>
        <authorList>
            <person name="Ahearne A."/>
            <person name="Stevens C."/>
            <person name="Dowd S."/>
        </authorList>
    </citation>
    <scope>NUCLEOTIDE SEQUENCE [LARGE SCALE GENOMIC DNA]</scope>
    <source>
        <strain evidence="11 12">NCELM</strain>
    </source>
</reference>
<dbReference type="SMART" id="SM00388">
    <property type="entry name" value="HisKA"/>
    <property type="match status" value="1"/>
</dbReference>
<evidence type="ECO:0000256" key="4">
    <source>
        <dbReference type="ARBA" id="ARBA00022679"/>
    </source>
</evidence>
<dbReference type="InterPro" id="IPR036097">
    <property type="entry name" value="HisK_dim/P_sf"/>
</dbReference>
<keyword evidence="6" id="KW-0902">Two-component regulatory system</keyword>
<dbReference type="SUPFAM" id="SSF55874">
    <property type="entry name" value="ATPase domain of HSP90 chaperone/DNA topoisomerase II/histidine kinase"/>
    <property type="match status" value="1"/>
</dbReference>
<dbReference type="PANTHER" id="PTHR43711:SF1">
    <property type="entry name" value="HISTIDINE KINASE 1"/>
    <property type="match status" value="1"/>
</dbReference>
<dbReference type="PRINTS" id="PR00344">
    <property type="entry name" value="BCTRLSENSOR"/>
</dbReference>
<evidence type="ECO:0000256" key="5">
    <source>
        <dbReference type="ARBA" id="ARBA00022777"/>
    </source>
</evidence>
<dbReference type="EMBL" id="JAQNDN010000001">
    <property type="protein sequence ID" value="MDC0667121.1"/>
    <property type="molecule type" value="Genomic_DNA"/>
</dbReference>
<feature type="compositionally biased region" description="Low complexity" evidence="8">
    <location>
        <begin position="127"/>
        <end position="153"/>
    </location>
</feature>
<dbReference type="PANTHER" id="PTHR43711">
    <property type="entry name" value="TWO-COMPONENT HISTIDINE KINASE"/>
    <property type="match status" value="1"/>
</dbReference>
<name>A0ABT5AZ56_9BACT</name>
<dbReference type="Pfam" id="PF02518">
    <property type="entry name" value="HATPase_c"/>
    <property type="match status" value="1"/>
</dbReference>
<evidence type="ECO:0000313" key="11">
    <source>
        <dbReference type="EMBL" id="MDC0667121.1"/>
    </source>
</evidence>
<dbReference type="EC" id="2.7.13.3" evidence="2"/>
<evidence type="ECO:0000256" key="2">
    <source>
        <dbReference type="ARBA" id="ARBA00012438"/>
    </source>
</evidence>
<feature type="domain" description="Histidine kinase" evidence="10">
    <location>
        <begin position="403"/>
        <end position="604"/>
    </location>
</feature>
<comment type="catalytic activity">
    <reaction evidence="1">
        <text>ATP + protein L-histidine = ADP + protein N-phospho-L-histidine.</text>
        <dbReference type="EC" id="2.7.13.3"/>
    </reaction>
</comment>
<feature type="compositionally biased region" description="Low complexity" evidence="8">
    <location>
        <begin position="9"/>
        <end position="18"/>
    </location>
</feature>
<dbReference type="SMART" id="SM00387">
    <property type="entry name" value="HATPase_c"/>
    <property type="match status" value="1"/>
</dbReference>
<feature type="transmembrane region" description="Helical" evidence="9">
    <location>
        <begin position="353"/>
        <end position="373"/>
    </location>
</feature>
<dbReference type="InterPro" id="IPR036890">
    <property type="entry name" value="HATPase_C_sf"/>
</dbReference>
<dbReference type="InterPro" id="IPR003661">
    <property type="entry name" value="HisK_dim/P_dom"/>
</dbReference>
<dbReference type="Pfam" id="PF00512">
    <property type="entry name" value="HisKA"/>
    <property type="match status" value="1"/>
</dbReference>
<feature type="coiled-coil region" evidence="7">
    <location>
        <begin position="412"/>
        <end position="439"/>
    </location>
</feature>
<feature type="region of interest" description="Disordered" evidence="8">
    <location>
        <begin position="123"/>
        <end position="158"/>
    </location>
</feature>